<dbReference type="Gene3D" id="2.40.128.510">
    <property type="entry name" value="Protein of unknown function DUF4738"/>
    <property type="match status" value="1"/>
</dbReference>
<dbReference type="Pfam" id="PF15889">
    <property type="entry name" value="DUF4738"/>
    <property type="match status" value="1"/>
</dbReference>
<sequence>MAGCRRGTDTAANEDRQAKQMLQGIWMDDENENAVFWVRGDSIFYPDSTSQPAKFWVYGDSLYIQGHTELRHYKITKQAPHLFKFINEMGDEVKLTKDSGETLRGQFNVYRPYAINVLRHYSSDTLFHAEGSRWEVKVKVEPTTDPVIKTDYNDVGIEVDNLYLDNQAHVTVLFDGVVVYNHDFVKGEFERYMPKDMVSKSMLRYMDLFGADSTSVYLDATVGIPDASSSYVIETRIQRDGKTSMRVK</sequence>
<comment type="caution">
    <text evidence="1">The sequence shown here is derived from an EMBL/GenBank/DDBJ whole genome shotgun (WGS) entry which is preliminary data.</text>
</comment>
<evidence type="ECO:0000313" key="1">
    <source>
        <dbReference type="EMBL" id="GJG58196.1"/>
    </source>
</evidence>
<gene>
    <name evidence="1" type="ORF">PRLR5076_10470</name>
</gene>
<dbReference type="EMBL" id="BPUB01000001">
    <property type="protein sequence ID" value="GJG58196.1"/>
    <property type="molecule type" value="Genomic_DNA"/>
</dbReference>
<organism evidence="1 2">
    <name type="scientific">Prevotella lacticifex</name>
    <dbReference type="NCBI Taxonomy" id="2854755"/>
    <lineage>
        <taxon>Bacteria</taxon>
        <taxon>Pseudomonadati</taxon>
        <taxon>Bacteroidota</taxon>
        <taxon>Bacteroidia</taxon>
        <taxon>Bacteroidales</taxon>
        <taxon>Prevotellaceae</taxon>
        <taxon>Prevotella</taxon>
    </lineage>
</organism>
<dbReference type="InterPro" id="IPR031762">
    <property type="entry name" value="DUF4738"/>
</dbReference>
<protein>
    <submittedName>
        <fullName evidence="1">DUF4738 domain-containing protein</fullName>
    </submittedName>
</protein>
<reference evidence="1" key="1">
    <citation type="journal article" date="2022" name="Int. J. Syst. Evol. Microbiol.">
        <title>Prevotella lacticifex sp. nov., isolated from the rumen of cows.</title>
        <authorList>
            <person name="Shinkai T."/>
            <person name="Ikeyama N."/>
            <person name="Kumagai M."/>
            <person name="Ohmori H."/>
            <person name="Sakamoto M."/>
            <person name="Ohkuma M."/>
            <person name="Mitsumori M."/>
        </authorList>
    </citation>
    <scope>NUCLEOTIDE SEQUENCE</scope>
    <source>
        <strain evidence="1">R5076</strain>
    </source>
</reference>
<accession>A0A9R1C8X8</accession>
<evidence type="ECO:0000313" key="2">
    <source>
        <dbReference type="Proteomes" id="UP000825483"/>
    </source>
</evidence>
<dbReference type="AlphaFoldDB" id="A0A9R1C8X8"/>
<proteinExistence type="predicted"/>
<name>A0A9R1C8X8_9BACT</name>
<keyword evidence="2" id="KW-1185">Reference proteome</keyword>
<dbReference type="Proteomes" id="UP000825483">
    <property type="component" value="Unassembled WGS sequence"/>
</dbReference>